<evidence type="ECO:0000256" key="2">
    <source>
        <dbReference type="SAM" id="Phobius"/>
    </source>
</evidence>
<evidence type="ECO:0000313" key="4">
    <source>
        <dbReference type="Proteomes" id="UP001597389"/>
    </source>
</evidence>
<keyword evidence="1" id="KW-0813">Transport</keyword>
<dbReference type="PROSITE" id="PS51257">
    <property type="entry name" value="PROKAR_LIPOPROTEIN"/>
    <property type="match status" value="1"/>
</dbReference>
<dbReference type="InterPro" id="IPR002528">
    <property type="entry name" value="MATE_fam"/>
</dbReference>
<comment type="caution">
    <text evidence="3">The sequence shown here is derived from an EMBL/GenBank/DDBJ whole genome shotgun (WGS) entry which is preliminary data.</text>
</comment>
<gene>
    <name evidence="3" type="ORF">ACFSW8_12640</name>
</gene>
<dbReference type="EMBL" id="JBHUJB010000051">
    <property type="protein sequence ID" value="MFD2159749.1"/>
    <property type="molecule type" value="Genomic_DNA"/>
</dbReference>
<dbReference type="PANTHER" id="PTHR43298:SF2">
    <property type="entry name" value="FMN_FAD EXPORTER YEEO-RELATED"/>
    <property type="match status" value="1"/>
</dbReference>
<dbReference type="Proteomes" id="UP001597389">
    <property type="component" value="Unassembled WGS sequence"/>
</dbReference>
<organism evidence="3 4">
    <name type="scientific">Rubritalea tangerina</name>
    <dbReference type="NCBI Taxonomy" id="430798"/>
    <lineage>
        <taxon>Bacteria</taxon>
        <taxon>Pseudomonadati</taxon>
        <taxon>Verrucomicrobiota</taxon>
        <taxon>Verrucomicrobiia</taxon>
        <taxon>Verrucomicrobiales</taxon>
        <taxon>Rubritaleaceae</taxon>
        <taxon>Rubritalea</taxon>
    </lineage>
</organism>
<keyword evidence="2" id="KW-1133">Transmembrane helix</keyword>
<keyword evidence="4" id="KW-1185">Reference proteome</keyword>
<keyword evidence="2" id="KW-0472">Membrane</keyword>
<name>A0ABW4ZCZ1_9BACT</name>
<feature type="transmembrane region" description="Helical" evidence="2">
    <location>
        <begin position="25"/>
        <end position="50"/>
    </location>
</feature>
<dbReference type="InterPro" id="IPR050222">
    <property type="entry name" value="MATE_MdtK"/>
</dbReference>
<protein>
    <submittedName>
        <fullName evidence="3">MATE family efflux transporter</fullName>
    </submittedName>
</protein>
<dbReference type="RefSeq" id="WP_377089678.1">
    <property type="nucleotide sequence ID" value="NZ_JBHSJL010000014.1"/>
</dbReference>
<proteinExistence type="predicted"/>
<feature type="transmembrane region" description="Helical" evidence="2">
    <location>
        <begin position="97"/>
        <end position="116"/>
    </location>
</feature>
<feature type="transmembrane region" description="Helical" evidence="2">
    <location>
        <begin position="122"/>
        <end position="143"/>
    </location>
</feature>
<sequence>MALTVRIGEVHDDHLRQKNIVTTGWFLTLLSSCTTACIFIFAGTWVARLFINEPEIIVLAASLLAVSGIFQIVDGLQVASTGLLRGLHDTKIPAKMAILSYWVIGVPSGYLLAHYVDLEARGIWWGLAIGLGAAALMLSIRVWKKILPHQSPKPALAK</sequence>
<feature type="transmembrane region" description="Helical" evidence="2">
    <location>
        <begin position="56"/>
        <end position="76"/>
    </location>
</feature>
<reference evidence="4" key="1">
    <citation type="journal article" date="2019" name="Int. J. Syst. Evol. Microbiol.">
        <title>The Global Catalogue of Microorganisms (GCM) 10K type strain sequencing project: providing services to taxonomists for standard genome sequencing and annotation.</title>
        <authorList>
            <consortium name="The Broad Institute Genomics Platform"/>
            <consortium name="The Broad Institute Genome Sequencing Center for Infectious Disease"/>
            <person name="Wu L."/>
            <person name="Ma J."/>
        </authorList>
    </citation>
    <scope>NUCLEOTIDE SEQUENCE [LARGE SCALE GENOMIC DNA]</scope>
    <source>
        <strain evidence="4">CCUG 57942</strain>
    </source>
</reference>
<accession>A0ABW4ZCZ1</accession>
<evidence type="ECO:0000313" key="3">
    <source>
        <dbReference type="EMBL" id="MFD2159749.1"/>
    </source>
</evidence>
<evidence type="ECO:0000256" key="1">
    <source>
        <dbReference type="ARBA" id="ARBA00022448"/>
    </source>
</evidence>
<keyword evidence="2" id="KW-0812">Transmembrane</keyword>
<dbReference type="PANTHER" id="PTHR43298">
    <property type="entry name" value="MULTIDRUG RESISTANCE PROTEIN NORM-RELATED"/>
    <property type="match status" value="1"/>
</dbReference>
<dbReference type="Pfam" id="PF01554">
    <property type="entry name" value="MatE"/>
    <property type="match status" value="1"/>
</dbReference>